<dbReference type="Proteomes" id="UP001155546">
    <property type="component" value="Unassembled WGS sequence"/>
</dbReference>
<name>A0A9X2WM69_9GAMM</name>
<evidence type="ECO:0000313" key="2">
    <source>
        <dbReference type="EMBL" id="MCT7941729.1"/>
    </source>
</evidence>
<dbReference type="SUPFAM" id="SSF46565">
    <property type="entry name" value="Chaperone J-domain"/>
    <property type="match status" value="1"/>
</dbReference>
<gene>
    <name evidence="2" type="ORF">NE535_07965</name>
</gene>
<dbReference type="EMBL" id="JAMTCD010000007">
    <property type="protein sequence ID" value="MCT7941729.1"/>
    <property type="molecule type" value="Genomic_DNA"/>
</dbReference>
<evidence type="ECO:0000313" key="3">
    <source>
        <dbReference type="Proteomes" id="UP001155546"/>
    </source>
</evidence>
<reference evidence="2" key="1">
    <citation type="journal article" date="2023" name="Int. J. Syst. Evol. Microbiol.">
        <title>&lt;i&gt;Shewanella septentrionalis&lt;/i&gt; sp. nov. and &lt;i&gt;Shewanella holmiensis&lt;/i&gt; sp. nov., isolated from Baltic Sea water and sediments.</title>
        <authorList>
            <person name="Martin-Rodriguez A.J."/>
            <person name="Thorell K."/>
            <person name="Joffre E."/>
            <person name="Jensie-Markopoulos S."/>
            <person name="Moore E.R.B."/>
            <person name="Sjoling A."/>
        </authorList>
    </citation>
    <scope>NUCLEOTIDE SEQUENCE</scope>
    <source>
        <strain evidence="2">SP1S2-7</strain>
    </source>
</reference>
<comment type="caution">
    <text evidence="2">The sequence shown here is derived from an EMBL/GenBank/DDBJ whole genome shotgun (WGS) entry which is preliminary data.</text>
</comment>
<evidence type="ECO:0000256" key="1">
    <source>
        <dbReference type="ARBA" id="ARBA00023186"/>
    </source>
</evidence>
<keyword evidence="1" id="KW-0143">Chaperone</keyword>
<dbReference type="AlphaFoldDB" id="A0A9X2WM69"/>
<keyword evidence="3" id="KW-1185">Reference proteome</keyword>
<organism evidence="2 3">
    <name type="scientific">Shewanella holmiensis</name>
    <dbReference type="NCBI Taxonomy" id="2952222"/>
    <lineage>
        <taxon>Bacteria</taxon>
        <taxon>Pseudomonadati</taxon>
        <taxon>Pseudomonadota</taxon>
        <taxon>Gammaproteobacteria</taxon>
        <taxon>Alteromonadales</taxon>
        <taxon>Shewanellaceae</taxon>
        <taxon>Shewanella</taxon>
    </lineage>
</organism>
<protein>
    <recommendedName>
        <fullName evidence="4">Molecular chaperone DnaJ</fullName>
    </recommendedName>
</protein>
<sequence length="342" mass="40637">MMGFVSRKSFTEWQREELNIWIESNIDSLYEHPFSPEGLSQALRKEYTDSLLDTVNVMDKDGTVDPLHILEMRNLLAELDIEDNFSDEQLAEFIREPRQFHDYIETLLASRENEAEADAEAEFDEGLFEDIEDDFINSDYFQHFQQSHKKHQKKLKDLFDASLLRKCYKKLANILHPDKEPNAALKLHKSELMAMLVQAKKEKDAFTIISLYQEHVPDNDLNLDEDVSNELLALIDEKLRRLDDEYHHLKYEPNIENMVWRKLGGRSKKIMDEKKQTHLSELQQACDEIALMIKQCKNMKQLNKQLSDRYERRQPPFTKMADFNEFMSEIDFDDFFKHFPFK</sequence>
<proteinExistence type="predicted"/>
<accession>A0A9X2WM69</accession>
<dbReference type="InterPro" id="IPR036869">
    <property type="entry name" value="J_dom_sf"/>
</dbReference>
<dbReference type="RefSeq" id="WP_261298112.1">
    <property type="nucleotide sequence ID" value="NZ_JAMTCD010000007.1"/>
</dbReference>
<evidence type="ECO:0008006" key="4">
    <source>
        <dbReference type="Google" id="ProtNLM"/>
    </source>
</evidence>